<name>A0A1H3S7I4_9BACI</name>
<dbReference type="AlphaFoldDB" id="A0A1H3S7I4"/>
<keyword evidence="2" id="KW-0175">Coiled coil</keyword>
<feature type="coiled-coil region" evidence="2">
    <location>
        <begin position="122"/>
        <end position="149"/>
    </location>
</feature>
<evidence type="ECO:0000313" key="3">
    <source>
        <dbReference type="EMBL" id="SDZ33717.1"/>
    </source>
</evidence>
<comment type="similarity">
    <text evidence="1">Belongs to the PspA/Vipp/IM30 family.</text>
</comment>
<dbReference type="PANTHER" id="PTHR31088:SF6">
    <property type="entry name" value="PHAGE SHOCK PROTEIN A"/>
    <property type="match status" value="1"/>
</dbReference>
<dbReference type="STRING" id="1503961.SAMN05421736_11041"/>
<keyword evidence="4" id="KW-1185">Reference proteome</keyword>
<evidence type="ECO:0000313" key="4">
    <source>
        <dbReference type="Proteomes" id="UP000198935"/>
    </source>
</evidence>
<dbReference type="InterPro" id="IPR007157">
    <property type="entry name" value="PspA_VIPP1"/>
</dbReference>
<accession>A0A1H3S7I4</accession>
<organism evidence="3 4">
    <name type="scientific">Evansella caseinilytica</name>
    <dbReference type="NCBI Taxonomy" id="1503961"/>
    <lineage>
        <taxon>Bacteria</taxon>
        <taxon>Bacillati</taxon>
        <taxon>Bacillota</taxon>
        <taxon>Bacilli</taxon>
        <taxon>Bacillales</taxon>
        <taxon>Bacillaceae</taxon>
        <taxon>Evansella</taxon>
    </lineage>
</organism>
<evidence type="ECO:0000256" key="1">
    <source>
        <dbReference type="ARBA" id="ARBA00043985"/>
    </source>
</evidence>
<dbReference type="Pfam" id="PF04012">
    <property type="entry name" value="PspA_IM30"/>
    <property type="match status" value="1"/>
</dbReference>
<dbReference type="Proteomes" id="UP000198935">
    <property type="component" value="Unassembled WGS sequence"/>
</dbReference>
<dbReference type="PANTHER" id="PTHR31088">
    <property type="entry name" value="MEMBRANE-ASSOCIATED PROTEIN VIPP1, CHLOROPLASTIC"/>
    <property type="match status" value="1"/>
</dbReference>
<dbReference type="OrthoDB" id="9779630at2"/>
<proteinExistence type="inferred from homology"/>
<gene>
    <name evidence="3" type="ORF">SAMN05421736_11041</name>
</gene>
<sequence>MSILARFQDIVSANINTMLERMENPEKMIDQLLHNLIMDLAEVRQSTASVIAEETRAKQLVDENNAAVLKYTELAKKALTAGNENDARVFLVKKQELEDSGVGLANNYASAHENASKMRQMHDKLAADIHKLKARRDMLKARLSAAKAQEKINGKGQSAGNAGNVLGSFDRMEEDVSLRYEEASALASLREEPIDEVKLLEEKYAADQGSAAVEDELQRMKKKMGL</sequence>
<reference evidence="4" key="1">
    <citation type="submission" date="2016-10" db="EMBL/GenBank/DDBJ databases">
        <authorList>
            <person name="Varghese N."/>
            <person name="Submissions S."/>
        </authorList>
    </citation>
    <scope>NUCLEOTIDE SEQUENCE [LARGE SCALE GENOMIC DNA]</scope>
    <source>
        <strain evidence="4">SP</strain>
    </source>
</reference>
<evidence type="ECO:0000256" key="2">
    <source>
        <dbReference type="SAM" id="Coils"/>
    </source>
</evidence>
<protein>
    <submittedName>
        <fullName evidence="3">Phage shock protein A</fullName>
    </submittedName>
</protein>
<dbReference type="EMBL" id="FNPI01000010">
    <property type="protein sequence ID" value="SDZ33717.1"/>
    <property type="molecule type" value="Genomic_DNA"/>
</dbReference>